<dbReference type="Gene3D" id="2.60.120.330">
    <property type="entry name" value="B-lactam Antibiotic, Isopenicillin N Synthase, Chain"/>
    <property type="match status" value="1"/>
</dbReference>
<dbReference type="EMBL" id="JAVXUO010000922">
    <property type="protein sequence ID" value="KAK2987974.1"/>
    <property type="molecule type" value="Genomic_DNA"/>
</dbReference>
<dbReference type="SUPFAM" id="SSF51197">
    <property type="entry name" value="Clavaminate synthase-like"/>
    <property type="match status" value="1"/>
</dbReference>
<reference evidence="1" key="1">
    <citation type="submission" date="2022-12" db="EMBL/GenBank/DDBJ databases">
        <title>Draft genome assemblies for two species of Escallonia (Escalloniales).</title>
        <authorList>
            <person name="Chanderbali A."/>
            <person name="Dervinis C."/>
            <person name="Anghel I."/>
            <person name="Soltis D."/>
            <person name="Soltis P."/>
            <person name="Zapata F."/>
        </authorList>
    </citation>
    <scope>NUCLEOTIDE SEQUENCE</scope>
    <source>
        <strain evidence="1">UCBG92.1500</strain>
        <tissue evidence="1">Leaf</tissue>
    </source>
</reference>
<proteinExistence type="predicted"/>
<protein>
    <submittedName>
        <fullName evidence="1">Uncharacterized protein</fullName>
    </submittedName>
</protein>
<evidence type="ECO:0000313" key="2">
    <source>
        <dbReference type="Proteomes" id="UP001187471"/>
    </source>
</evidence>
<dbReference type="InterPro" id="IPR027443">
    <property type="entry name" value="IPNS-like_sf"/>
</dbReference>
<name>A0AA88UK08_9ASTE</name>
<gene>
    <name evidence="1" type="ORF">RJ640_011237</name>
</gene>
<accession>A0AA88UK08</accession>
<organism evidence="1 2">
    <name type="scientific">Escallonia rubra</name>
    <dbReference type="NCBI Taxonomy" id="112253"/>
    <lineage>
        <taxon>Eukaryota</taxon>
        <taxon>Viridiplantae</taxon>
        <taxon>Streptophyta</taxon>
        <taxon>Embryophyta</taxon>
        <taxon>Tracheophyta</taxon>
        <taxon>Spermatophyta</taxon>
        <taxon>Magnoliopsida</taxon>
        <taxon>eudicotyledons</taxon>
        <taxon>Gunneridae</taxon>
        <taxon>Pentapetalae</taxon>
        <taxon>asterids</taxon>
        <taxon>campanulids</taxon>
        <taxon>Escalloniales</taxon>
        <taxon>Escalloniaceae</taxon>
        <taxon>Escallonia</taxon>
    </lineage>
</organism>
<keyword evidence="2" id="KW-1185">Reference proteome</keyword>
<comment type="caution">
    <text evidence="1">The sequence shown here is derived from an EMBL/GenBank/DDBJ whole genome shotgun (WGS) entry which is preliminary data.</text>
</comment>
<feature type="non-terminal residue" evidence="1">
    <location>
        <position position="70"/>
    </location>
</feature>
<dbReference type="AlphaFoldDB" id="A0AA88UK08"/>
<evidence type="ECO:0000313" key="1">
    <source>
        <dbReference type="EMBL" id="KAK2987974.1"/>
    </source>
</evidence>
<sequence>MKKFFAQPTEEKRKLRKDIGGVKPYDYGYEEFAKNVDDWKEVTVEWFLQRPHQHGPANSLPPCPTPQLAL</sequence>
<dbReference type="Proteomes" id="UP001187471">
    <property type="component" value="Unassembled WGS sequence"/>
</dbReference>